<gene>
    <name evidence="1" type="ORF">H2252_03925</name>
</gene>
<name>A0ACC5W1S5_9BACT</name>
<evidence type="ECO:0000313" key="2">
    <source>
        <dbReference type="Proteomes" id="UP001319828"/>
    </source>
</evidence>
<protein>
    <submittedName>
        <fullName evidence="1">PAS domain S-box protein</fullName>
    </submittedName>
</protein>
<evidence type="ECO:0000313" key="1">
    <source>
        <dbReference type="EMBL" id="MBZ7974521.1"/>
    </source>
</evidence>
<accession>A0ACC5W1S5</accession>
<dbReference type="EMBL" id="JACHUQ010000005">
    <property type="protein sequence ID" value="MBZ7974521.1"/>
    <property type="molecule type" value="Genomic_DNA"/>
</dbReference>
<reference evidence="1" key="1">
    <citation type="submission" date="2020-07" db="EMBL/GenBank/DDBJ databases">
        <title>Campylobacter molothri sp. nov. isolated from wild birds.</title>
        <authorList>
            <person name="Miller W.G."/>
            <person name="Chapman M.H."/>
            <person name="Yee E."/>
            <person name="Lopes B.S."/>
            <person name="Forbes K.J."/>
        </authorList>
    </citation>
    <scope>NUCLEOTIDE SEQUENCE</scope>
    <source>
        <strain evidence="1">RM9754</strain>
    </source>
</reference>
<organism evidence="1 2">
    <name type="scientific">Campylobacter molothri</name>
    <dbReference type="NCBI Taxonomy" id="1032242"/>
    <lineage>
        <taxon>Bacteria</taxon>
        <taxon>Pseudomonadati</taxon>
        <taxon>Campylobacterota</taxon>
        <taxon>Epsilonproteobacteria</taxon>
        <taxon>Campylobacterales</taxon>
        <taxon>Campylobacteraceae</taxon>
        <taxon>Campylobacter</taxon>
    </lineage>
</organism>
<proteinExistence type="predicted"/>
<keyword evidence="2" id="KW-1185">Reference proteome</keyword>
<dbReference type="Proteomes" id="UP001319828">
    <property type="component" value="Unassembled WGS sequence"/>
</dbReference>
<comment type="caution">
    <text evidence="1">The sequence shown here is derived from an EMBL/GenBank/DDBJ whole genome shotgun (WGS) entry which is preliminary data.</text>
</comment>
<sequence length="168" mass="19713">MEEIIVDNNALITSKTDLRGNIIYANNDFAKYAGYTIDELLNQPHNIIRHEDMPRTVFKCLWDYIQRGDEIFAFVKNKAKDGRYYWVFTNVTPSYGIHGNIINYYSVRRAPNRKVLPMIEEIYKILREKEQKSGIQAGVKALTDIINSYKISYNELIFNLQHEDLKTN</sequence>